<comment type="domain">
    <text evidence="12">Contains an N-terminal zinc-binding domain, a central core domain that contains the primase activity, and a C-terminal DnaB-binding domain.</text>
</comment>
<dbReference type="NCBIfam" id="TIGR01391">
    <property type="entry name" value="dnaG"/>
    <property type="match status" value="1"/>
</dbReference>
<dbReference type="GO" id="GO:0003899">
    <property type="term" value="F:DNA-directed RNA polymerase activity"/>
    <property type="evidence" value="ECO:0007669"/>
    <property type="project" value="UniProtKB-UniRule"/>
</dbReference>
<dbReference type="InterPro" id="IPR002694">
    <property type="entry name" value="Znf_CHC2"/>
</dbReference>
<dbReference type="PANTHER" id="PTHR30313:SF2">
    <property type="entry name" value="DNA PRIMASE"/>
    <property type="match status" value="1"/>
</dbReference>
<dbReference type="Proteomes" id="UP000240811">
    <property type="component" value="Unassembled WGS sequence"/>
</dbReference>
<comment type="subunit">
    <text evidence="12">Monomer. Interacts with DnaB.</text>
</comment>
<evidence type="ECO:0000256" key="1">
    <source>
        <dbReference type="ARBA" id="ARBA00022478"/>
    </source>
</evidence>
<evidence type="ECO:0000259" key="16">
    <source>
        <dbReference type="PROSITE" id="PS50880"/>
    </source>
</evidence>
<feature type="coiled-coil region" evidence="15">
    <location>
        <begin position="589"/>
        <end position="616"/>
    </location>
</feature>
<evidence type="ECO:0000256" key="5">
    <source>
        <dbReference type="ARBA" id="ARBA00022705"/>
    </source>
</evidence>
<keyword evidence="4 12" id="KW-0548">Nucleotidyltransferase</keyword>
<dbReference type="InterPro" id="IPR050219">
    <property type="entry name" value="DnaG_primase"/>
</dbReference>
<keyword evidence="8 12" id="KW-0862">Zinc</keyword>
<dbReference type="EC" id="2.7.7.101" evidence="12"/>
<dbReference type="Gene3D" id="3.90.580.10">
    <property type="entry name" value="Zinc finger, CHC2-type domain"/>
    <property type="match status" value="1"/>
</dbReference>
<evidence type="ECO:0000256" key="6">
    <source>
        <dbReference type="ARBA" id="ARBA00022723"/>
    </source>
</evidence>
<evidence type="ECO:0000256" key="11">
    <source>
        <dbReference type="ARBA" id="ARBA00023163"/>
    </source>
</evidence>
<evidence type="ECO:0000256" key="2">
    <source>
        <dbReference type="ARBA" id="ARBA00022515"/>
    </source>
</evidence>
<keyword evidence="7 12" id="KW-0863">Zinc-finger</keyword>
<dbReference type="SMART" id="SM00493">
    <property type="entry name" value="TOPRIM"/>
    <property type="match status" value="1"/>
</dbReference>
<dbReference type="InterPro" id="IPR013264">
    <property type="entry name" value="DNAG_N"/>
</dbReference>
<dbReference type="InterPro" id="IPR006295">
    <property type="entry name" value="DNA_primase_DnaG"/>
</dbReference>
<dbReference type="Pfam" id="PF01807">
    <property type="entry name" value="Zn_ribbon_DnaG"/>
    <property type="match status" value="1"/>
</dbReference>
<evidence type="ECO:0000256" key="10">
    <source>
        <dbReference type="ARBA" id="ARBA00023125"/>
    </source>
</evidence>
<evidence type="ECO:0000256" key="13">
    <source>
        <dbReference type="PIRNR" id="PIRNR002811"/>
    </source>
</evidence>
<reference evidence="18" key="1">
    <citation type="submission" date="2018-02" db="EMBL/GenBank/DDBJ databases">
        <title>Genome sequence of Candidatus Liberibacter europaeus.</title>
        <authorList>
            <person name="Frampton R.A."/>
            <person name="Thompson S.M."/>
            <person name="David C."/>
            <person name="Addison S.M."/>
            <person name="Smith G.R."/>
        </authorList>
    </citation>
    <scope>NUCLEOTIDE SEQUENCE [LARGE SCALE GENOMIC DNA]</scope>
</reference>
<comment type="catalytic activity">
    <reaction evidence="12">
        <text>ssDNA + n NTP = ssDNA/pppN(pN)n-1 hybrid + (n-1) diphosphate.</text>
        <dbReference type="EC" id="2.7.7.101"/>
    </reaction>
</comment>
<dbReference type="GO" id="GO:1990077">
    <property type="term" value="C:primosome complex"/>
    <property type="evidence" value="ECO:0007669"/>
    <property type="project" value="UniProtKB-KW"/>
</dbReference>
<dbReference type="InterPro" id="IPR034151">
    <property type="entry name" value="TOPRIM_DnaG_bac"/>
</dbReference>
<feature type="domain" description="Toprim" evidence="16">
    <location>
        <begin position="273"/>
        <end position="355"/>
    </location>
</feature>
<dbReference type="GO" id="GO:0008270">
    <property type="term" value="F:zinc ion binding"/>
    <property type="evidence" value="ECO:0007669"/>
    <property type="project" value="UniProtKB-UniRule"/>
</dbReference>
<dbReference type="PANTHER" id="PTHR30313">
    <property type="entry name" value="DNA PRIMASE"/>
    <property type="match status" value="1"/>
</dbReference>
<dbReference type="HAMAP" id="MF_00974">
    <property type="entry name" value="DNA_primase_DnaG"/>
    <property type="match status" value="1"/>
</dbReference>
<evidence type="ECO:0000256" key="8">
    <source>
        <dbReference type="ARBA" id="ARBA00022833"/>
    </source>
</evidence>
<keyword evidence="6 12" id="KW-0479">Metal-binding</keyword>
<evidence type="ECO:0000313" key="17">
    <source>
        <dbReference type="EMBL" id="PTL86428.1"/>
    </source>
</evidence>
<evidence type="ECO:0000256" key="3">
    <source>
        <dbReference type="ARBA" id="ARBA00022679"/>
    </source>
</evidence>
<organism evidence="17 18">
    <name type="scientific">Candidatus Liberibacter europaeus</name>
    <dbReference type="NCBI Taxonomy" id="744859"/>
    <lineage>
        <taxon>Bacteria</taxon>
        <taxon>Pseudomonadati</taxon>
        <taxon>Pseudomonadota</taxon>
        <taxon>Alphaproteobacteria</taxon>
        <taxon>Hyphomicrobiales</taxon>
        <taxon>Rhizobiaceae</taxon>
        <taxon>Liberibacter</taxon>
    </lineage>
</organism>
<evidence type="ECO:0000256" key="15">
    <source>
        <dbReference type="SAM" id="Coils"/>
    </source>
</evidence>
<dbReference type="PIRSF" id="PIRSF002811">
    <property type="entry name" value="DnaG"/>
    <property type="match status" value="1"/>
</dbReference>
<keyword evidence="5 12" id="KW-0235">DNA replication</keyword>
<dbReference type="GO" id="GO:0005737">
    <property type="term" value="C:cytoplasm"/>
    <property type="evidence" value="ECO:0007669"/>
    <property type="project" value="TreeGrafter"/>
</dbReference>
<dbReference type="AlphaFoldDB" id="A0A2T4VXE1"/>
<dbReference type="Pfam" id="PF08275">
    <property type="entry name" value="DNAG_N"/>
    <property type="match status" value="1"/>
</dbReference>
<dbReference type="GO" id="GO:0003677">
    <property type="term" value="F:DNA binding"/>
    <property type="evidence" value="ECO:0007669"/>
    <property type="project" value="UniProtKB-KW"/>
</dbReference>
<keyword evidence="2 12" id="KW-0639">Primosome</keyword>
<dbReference type="InterPro" id="IPR036977">
    <property type="entry name" value="DNA_primase_Znf_CHC2"/>
</dbReference>
<evidence type="ECO:0000256" key="14">
    <source>
        <dbReference type="PIRSR" id="PIRSR002811-1"/>
    </source>
</evidence>
<comment type="cofactor">
    <cofactor evidence="12 13 14">
        <name>Zn(2+)</name>
        <dbReference type="ChEBI" id="CHEBI:29105"/>
    </cofactor>
    <text evidence="12 13 14">Binds 1 zinc ion per monomer.</text>
</comment>
<dbReference type="Gene3D" id="3.40.1360.10">
    <property type="match status" value="1"/>
</dbReference>
<comment type="similarity">
    <text evidence="12 13">Belongs to the DnaG primase family.</text>
</comment>
<evidence type="ECO:0000313" key="18">
    <source>
        <dbReference type="Proteomes" id="UP000240811"/>
    </source>
</evidence>
<keyword evidence="11 12" id="KW-0804">Transcription</keyword>
<sequence length="655" mass="75866">MLHYTNDFIKDLLTRISISDLIGQYVNWDRKKTNYSKGDYWTCCPFHEEKTPSFHCDNQKGLYYCFSCHANGDHLAFLSSLLGLSFIESVEKLADIAGIPLPIYDHNLAKKEIERSSLIDIIEIATQFFQESLKKYNYGRLRYYLDERGINDSSIKTFRLGYAPNSRQALGEYLRGKGISQEQTAKVGLIVQGENISTPYDRFRDRIIFPILSSRGQVIGFGGRSISKADNIKYMNSPETIFFHKGKNLYNFFRVLNNRRRLIGDDAKRNNSSTVVIVEGYMDVISLHQAGIQNVVSSLGTALTDNQLKLLWRLSSRVVVCFDGDDPGLRATYKVIDIVLANLILGKSVNFILLPDGDDPDRFVLRHGKNSFEKLIIESLSLVDLLWKRETECNCFETPDARAELEMRFKKSIDLIPDKKLRYYYSQEIQYRLTKFFRQNQLFDYSYGKYWKQNSKYKDKSRPSKRLMQSSLVTGKLSQKPSLREATLLLTLIHHPQLIQEEYQNLIDISYDNIELQKMWTVLFSEFIMSKEFSREEIHRKLCNRGFGELLIKLDKQIRDAGLWSATATANIIDVREGYKQALKLYKRSRLLSRQKEDIENKIAEMTEQGEEKKTNILMSILHDIHIQINKIEHQAAMIEGFGKMSGRVNGISFP</sequence>
<keyword evidence="9" id="KW-0460">Magnesium</keyword>
<accession>A0A2T4VXE1</accession>
<name>A0A2T4VXE1_9HYPH</name>
<dbReference type="CDD" id="cd03364">
    <property type="entry name" value="TOPRIM_DnaG_primases"/>
    <property type="match status" value="1"/>
</dbReference>
<dbReference type="SMART" id="SM00400">
    <property type="entry name" value="ZnF_CHCC"/>
    <property type="match status" value="1"/>
</dbReference>
<evidence type="ECO:0000256" key="9">
    <source>
        <dbReference type="ARBA" id="ARBA00022842"/>
    </source>
</evidence>
<comment type="caution">
    <text evidence="17">The sequence shown here is derived from an EMBL/GenBank/DDBJ whole genome shotgun (WGS) entry which is preliminary data.</text>
</comment>
<dbReference type="Gene3D" id="3.90.980.10">
    <property type="entry name" value="DNA primase, catalytic core, N-terminal domain"/>
    <property type="match status" value="1"/>
</dbReference>
<dbReference type="SUPFAM" id="SSF57783">
    <property type="entry name" value="Zinc beta-ribbon"/>
    <property type="match status" value="1"/>
</dbReference>
<dbReference type="PROSITE" id="PS50880">
    <property type="entry name" value="TOPRIM"/>
    <property type="match status" value="1"/>
</dbReference>
<proteinExistence type="inferred from homology"/>
<keyword evidence="10 12" id="KW-0238">DNA-binding</keyword>
<dbReference type="SUPFAM" id="SSF56731">
    <property type="entry name" value="DNA primase core"/>
    <property type="match status" value="1"/>
</dbReference>
<gene>
    <name evidence="12" type="primary">dnaG</name>
    <name evidence="17" type="ORF">C4617_03630</name>
</gene>
<dbReference type="GO" id="GO:0006269">
    <property type="term" value="P:DNA replication, synthesis of primer"/>
    <property type="evidence" value="ECO:0007669"/>
    <property type="project" value="UniProtKB-UniRule"/>
</dbReference>
<keyword evidence="1 12" id="KW-0240">DNA-directed RNA polymerase</keyword>
<keyword evidence="15" id="KW-0175">Coiled coil</keyword>
<comment type="function">
    <text evidence="12 13">RNA polymerase that catalyzes the synthesis of short RNA molecules used as primers for DNA polymerase during DNA replication.</text>
</comment>
<dbReference type="GO" id="GO:0000428">
    <property type="term" value="C:DNA-directed RNA polymerase complex"/>
    <property type="evidence" value="ECO:0007669"/>
    <property type="project" value="UniProtKB-KW"/>
</dbReference>
<evidence type="ECO:0000256" key="7">
    <source>
        <dbReference type="ARBA" id="ARBA00022771"/>
    </source>
</evidence>
<evidence type="ECO:0000256" key="12">
    <source>
        <dbReference type="HAMAP-Rule" id="MF_00974"/>
    </source>
</evidence>
<keyword evidence="3 12" id="KW-0808">Transferase</keyword>
<protein>
    <recommendedName>
        <fullName evidence="12 13">DNA primase</fullName>
        <ecNumber evidence="12">2.7.7.101</ecNumber>
    </recommendedName>
</protein>
<dbReference type="EMBL" id="PSQJ01000004">
    <property type="protein sequence ID" value="PTL86428.1"/>
    <property type="molecule type" value="Genomic_DNA"/>
</dbReference>
<dbReference type="Pfam" id="PF13155">
    <property type="entry name" value="Toprim_2"/>
    <property type="match status" value="1"/>
</dbReference>
<evidence type="ECO:0000256" key="4">
    <source>
        <dbReference type="ARBA" id="ARBA00022695"/>
    </source>
</evidence>
<feature type="zinc finger region" description="CHC2-type" evidence="12 14">
    <location>
        <begin position="44"/>
        <end position="68"/>
    </location>
</feature>
<dbReference type="InterPro" id="IPR030846">
    <property type="entry name" value="DnaG_bac"/>
</dbReference>
<dbReference type="InterPro" id="IPR037068">
    <property type="entry name" value="DNA_primase_core_N_sf"/>
</dbReference>
<dbReference type="InterPro" id="IPR006171">
    <property type="entry name" value="TOPRIM_dom"/>
</dbReference>